<organism evidence="2 3">
    <name type="scientific">Staphylococcus aureus</name>
    <dbReference type="NCBI Taxonomy" id="1280"/>
    <lineage>
        <taxon>Bacteria</taxon>
        <taxon>Bacillati</taxon>
        <taxon>Bacillota</taxon>
        <taxon>Bacilli</taxon>
        <taxon>Bacillales</taxon>
        <taxon>Staphylococcaceae</taxon>
        <taxon>Staphylococcus</taxon>
    </lineage>
</organism>
<gene>
    <name evidence="2" type="ORF">QU38_01175</name>
</gene>
<evidence type="ECO:0000256" key="1">
    <source>
        <dbReference type="SAM" id="MobiDB-lite"/>
    </source>
</evidence>
<name>A0AA40JQF6_STAAU</name>
<feature type="non-terminal residue" evidence="2">
    <location>
        <position position="1"/>
    </location>
</feature>
<reference evidence="2 3" key="1">
    <citation type="submission" date="2015-01" db="EMBL/GenBank/DDBJ databases">
        <title>Characterization of Swiss Staphylococcus aureus strains involved in food poisoning.</title>
        <authorList>
            <person name="Crovadore J."/>
            <person name="Chablais R."/>
            <person name="Tonacini J."/>
            <person name="Schnyder B."/>
            <person name="Lefort F."/>
        </authorList>
    </citation>
    <scope>NUCLEOTIDE SEQUENCE [LARGE SCALE GENOMIC DNA]</scope>
    <source>
        <strain evidence="2 3">SA-120</strain>
    </source>
</reference>
<protein>
    <submittedName>
        <fullName evidence="2">Uncharacterized protein</fullName>
    </submittedName>
</protein>
<proteinExistence type="predicted"/>
<evidence type="ECO:0000313" key="3">
    <source>
        <dbReference type="Proteomes" id="UP000032274"/>
    </source>
</evidence>
<feature type="region of interest" description="Disordered" evidence="1">
    <location>
        <begin position="99"/>
        <end position="140"/>
    </location>
</feature>
<comment type="caution">
    <text evidence="2">The sequence shown here is derived from an EMBL/GenBank/DDBJ whole genome shotgun (WGS) entry which is preliminary data.</text>
</comment>
<dbReference type="Proteomes" id="UP000032274">
    <property type="component" value="Unassembled WGS sequence"/>
</dbReference>
<evidence type="ECO:0000313" key="2">
    <source>
        <dbReference type="EMBL" id="KIU01525.1"/>
    </source>
</evidence>
<feature type="compositionally biased region" description="Basic and acidic residues" evidence="1">
    <location>
        <begin position="100"/>
        <end position="114"/>
    </location>
</feature>
<dbReference type="AlphaFoldDB" id="A0AA40JQF6"/>
<feature type="non-terminal residue" evidence="2">
    <location>
        <position position="140"/>
    </location>
</feature>
<feature type="compositionally biased region" description="Low complexity" evidence="1">
    <location>
        <begin position="115"/>
        <end position="127"/>
    </location>
</feature>
<sequence>SLQLAHHVAAEAVDRALAGKRHQPHLAALARLEPHRGAGCDIKAHAARLLAIERQRRIGLAEMVVRADLDRPVAGVGNGQRHGLATGIELDVAVLDEEFAGDHDTPQIRPETRPRPTATQAAPATRTSGRARADVSVRAR</sequence>
<feature type="compositionally biased region" description="Basic and acidic residues" evidence="1">
    <location>
        <begin position="131"/>
        <end position="140"/>
    </location>
</feature>
<dbReference type="EMBL" id="JXIG01000257">
    <property type="protein sequence ID" value="KIU01525.1"/>
    <property type="molecule type" value="Genomic_DNA"/>
</dbReference>
<accession>A0AA40JQF6</accession>